<dbReference type="Proteomes" id="UP000887579">
    <property type="component" value="Unplaced"/>
</dbReference>
<organism evidence="1 2">
    <name type="scientific">Panagrolaimus sp. ES5</name>
    <dbReference type="NCBI Taxonomy" id="591445"/>
    <lineage>
        <taxon>Eukaryota</taxon>
        <taxon>Metazoa</taxon>
        <taxon>Ecdysozoa</taxon>
        <taxon>Nematoda</taxon>
        <taxon>Chromadorea</taxon>
        <taxon>Rhabditida</taxon>
        <taxon>Tylenchina</taxon>
        <taxon>Panagrolaimomorpha</taxon>
        <taxon>Panagrolaimoidea</taxon>
        <taxon>Panagrolaimidae</taxon>
        <taxon>Panagrolaimus</taxon>
    </lineage>
</organism>
<protein>
    <submittedName>
        <fullName evidence="2">GS beta-grasp domain-containing protein</fullName>
    </submittedName>
</protein>
<reference evidence="2" key="1">
    <citation type="submission" date="2022-11" db="UniProtKB">
        <authorList>
            <consortium name="WormBaseParasite"/>
        </authorList>
    </citation>
    <scope>IDENTIFICATION</scope>
</reference>
<proteinExistence type="predicted"/>
<name>A0AC34G0F9_9BILA</name>
<evidence type="ECO:0000313" key="1">
    <source>
        <dbReference type="Proteomes" id="UP000887579"/>
    </source>
</evidence>
<dbReference type="WBParaSite" id="ES5_v2.g22968.t1">
    <property type="protein sequence ID" value="ES5_v2.g22968.t1"/>
    <property type="gene ID" value="ES5_v2.g22968"/>
</dbReference>
<evidence type="ECO:0000313" key="2">
    <source>
        <dbReference type="WBParaSite" id="ES5_v2.g22968.t1"/>
    </source>
</evidence>
<accession>A0AC34G0F9</accession>
<sequence length="134" mass="15308">MHESNSISFPYFGIPLHPTKCQATYIWIDGTGENLRSKTRILDSVPKNIDDYPLWNFDGSSTGQATGRFSDLILKPVKDFPDPFLGCGNNRLVLCETYDNQNNPTETNHRCHCKQVMDAVENEEPMFGMEQEYL</sequence>